<comment type="caution">
    <text evidence="2">The sequence shown here is derived from an EMBL/GenBank/DDBJ whole genome shotgun (WGS) entry which is preliminary data.</text>
</comment>
<feature type="transmembrane region" description="Helical" evidence="1">
    <location>
        <begin position="63"/>
        <end position="84"/>
    </location>
</feature>
<protein>
    <submittedName>
        <fullName evidence="2">Permease</fullName>
    </submittedName>
</protein>
<reference evidence="2" key="1">
    <citation type="submission" date="2021-01" db="EMBL/GenBank/DDBJ databases">
        <title>Whole genome shotgun sequence of Dactylosporangium siamense NBRC 106093.</title>
        <authorList>
            <person name="Komaki H."/>
            <person name="Tamura T."/>
        </authorList>
    </citation>
    <scope>NUCLEOTIDE SEQUENCE</scope>
    <source>
        <strain evidence="2">NBRC 106093</strain>
    </source>
</reference>
<keyword evidence="1" id="KW-0472">Membrane</keyword>
<evidence type="ECO:0000313" key="3">
    <source>
        <dbReference type="Proteomes" id="UP000660611"/>
    </source>
</evidence>
<dbReference type="InterPro" id="IPR007404">
    <property type="entry name" value="YdjM-like"/>
</dbReference>
<sequence length="183" mass="19285">MMAGHFALAAAVKAGQPRTPLWALMLATQLLDVIFVILFLAGGVEGLTDVTGGSYGEALIHAYWTHSLIGALGIAAAAAGVAGWRWGRRPGLVIGATVFSHWLLDLLVHRADLPILPGNAGDLPLLGLGLWRTPWASAAVELALVLTGAVLYLRSARRHGVDRRWAFTTAALLLLILAVDVAS</sequence>
<name>A0A919PGX4_9ACTN</name>
<feature type="transmembrane region" description="Helical" evidence="1">
    <location>
        <begin position="21"/>
        <end position="43"/>
    </location>
</feature>
<dbReference type="AlphaFoldDB" id="A0A919PGX4"/>
<gene>
    <name evidence="2" type="ORF">Dsi01nite_014550</name>
</gene>
<proteinExistence type="predicted"/>
<keyword evidence="3" id="KW-1185">Reference proteome</keyword>
<evidence type="ECO:0000313" key="2">
    <source>
        <dbReference type="EMBL" id="GIG43414.1"/>
    </source>
</evidence>
<feature type="transmembrane region" description="Helical" evidence="1">
    <location>
        <begin position="91"/>
        <end position="111"/>
    </location>
</feature>
<organism evidence="2 3">
    <name type="scientific">Dactylosporangium siamense</name>
    <dbReference type="NCBI Taxonomy" id="685454"/>
    <lineage>
        <taxon>Bacteria</taxon>
        <taxon>Bacillati</taxon>
        <taxon>Actinomycetota</taxon>
        <taxon>Actinomycetes</taxon>
        <taxon>Micromonosporales</taxon>
        <taxon>Micromonosporaceae</taxon>
        <taxon>Dactylosporangium</taxon>
    </lineage>
</organism>
<keyword evidence="1" id="KW-1133">Transmembrane helix</keyword>
<evidence type="ECO:0000256" key="1">
    <source>
        <dbReference type="SAM" id="Phobius"/>
    </source>
</evidence>
<dbReference type="Pfam" id="PF04307">
    <property type="entry name" value="YdjM"/>
    <property type="match status" value="1"/>
</dbReference>
<feature type="transmembrane region" description="Helical" evidence="1">
    <location>
        <begin position="165"/>
        <end position="182"/>
    </location>
</feature>
<dbReference type="EMBL" id="BONQ01000024">
    <property type="protein sequence ID" value="GIG43414.1"/>
    <property type="molecule type" value="Genomic_DNA"/>
</dbReference>
<dbReference type="Proteomes" id="UP000660611">
    <property type="component" value="Unassembled WGS sequence"/>
</dbReference>
<keyword evidence="1" id="KW-0812">Transmembrane</keyword>
<accession>A0A919PGX4</accession>
<feature type="transmembrane region" description="Helical" evidence="1">
    <location>
        <begin position="131"/>
        <end position="153"/>
    </location>
</feature>